<evidence type="ECO:0000313" key="2">
    <source>
        <dbReference type="EMBL" id="ORX73313.1"/>
    </source>
</evidence>
<reference evidence="2 3" key="1">
    <citation type="submission" date="2016-07" db="EMBL/GenBank/DDBJ databases">
        <title>Pervasive Adenine N6-methylation of Active Genes in Fungi.</title>
        <authorList>
            <consortium name="DOE Joint Genome Institute"/>
            <person name="Mondo S.J."/>
            <person name="Dannebaum R.O."/>
            <person name="Kuo R.C."/>
            <person name="Labutti K."/>
            <person name="Haridas S."/>
            <person name="Kuo A."/>
            <person name="Salamov A."/>
            <person name="Ahrendt S.R."/>
            <person name="Lipzen A."/>
            <person name="Sullivan W."/>
            <person name="Andreopoulos W.B."/>
            <person name="Clum A."/>
            <person name="Lindquist E."/>
            <person name="Daum C."/>
            <person name="Ramamoorthy G.K."/>
            <person name="Gryganskyi A."/>
            <person name="Culley D."/>
            <person name="Magnuson J.K."/>
            <person name="James T.Y."/>
            <person name="O'Malley M.A."/>
            <person name="Stajich J.E."/>
            <person name="Spatafora J.W."/>
            <person name="Visel A."/>
            <person name="Grigoriev I.V."/>
        </authorList>
    </citation>
    <scope>NUCLEOTIDE SEQUENCE [LARGE SCALE GENOMIC DNA]</scope>
    <source>
        <strain evidence="2 3">ATCC 12442</strain>
    </source>
</reference>
<dbReference type="GeneID" id="63803300"/>
<dbReference type="RefSeq" id="XP_040746653.1">
    <property type="nucleotide sequence ID" value="XM_040886652.1"/>
</dbReference>
<dbReference type="Pfam" id="PF13410">
    <property type="entry name" value="GST_C_2"/>
    <property type="match status" value="1"/>
</dbReference>
<dbReference type="GO" id="GO:0005737">
    <property type="term" value="C:cytoplasm"/>
    <property type="evidence" value="ECO:0007669"/>
    <property type="project" value="TreeGrafter"/>
</dbReference>
<accession>A0A1Y1WII8</accession>
<dbReference type="AlphaFoldDB" id="A0A1Y1WII8"/>
<dbReference type="EMBL" id="MCFD01000002">
    <property type="protein sequence ID" value="ORX73313.1"/>
    <property type="molecule type" value="Genomic_DNA"/>
</dbReference>
<dbReference type="PANTHER" id="PTHR43968">
    <property type="match status" value="1"/>
</dbReference>
<organism evidence="2 3">
    <name type="scientific">Linderina pennispora</name>
    <dbReference type="NCBI Taxonomy" id="61395"/>
    <lineage>
        <taxon>Eukaryota</taxon>
        <taxon>Fungi</taxon>
        <taxon>Fungi incertae sedis</taxon>
        <taxon>Zoopagomycota</taxon>
        <taxon>Kickxellomycotina</taxon>
        <taxon>Kickxellomycetes</taxon>
        <taxon>Kickxellales</taxon>
        <taxon>Kickxellaceae</taxon>
        <taxon>Linderina</taxon>
    </lineage>
</organism>
<sequence length="196" mass="22369">MSDTTAYPALCVLWNLSKVPHKLVEIDLKNKPDWYHLVNPQLKFVADQFPESQLIPTDAIERAQLRLFVEIFSSRVIPHIFGSLRAGTKDAQEEQIQKLLSGLREVSDELVKQWERPSGKSGPFWFGDKFSLAEVDTVSFVNLFAGPKHYRGLVIPETDEYAAYHKWVAAFSQHPLYTAFQSSDEAIVQGMKKFIL</sequence>
<name>A0A1Y1WII8_9FUNG</name>
<evidence type="ECO:0000259" key="1">
    <source>
        <dbReference type="PROSITE" id="PS50405"/>
    </source>
</evidence>
<keyword evidence="2" id="KW-0808">Transferase</keyword>
<dbReference type="Proteomes" id="UP000193922">
    <property type="component" value="Unassembled WGS sequence"/>
</dbReference>
<dbReference type="PROSITE" id="PS50405">
    <property type="entry name" value="GST_CTER"/>
    <property type="match status" value="1"/>
</dbReference>
<dbReference type="InterPro" id="IPR050983">
    <property type="entry name" value="GST_Omega/HSP26"/>
</dbReference>
<dbReference type="OrthoDB" id="202840at2759"/>
<dbReference type="InterPro" id="IPR010987">
    <property type="entry name" value="Glutathione-S-Trfase_C-like"/>
</dbReference>
<dbReference type="PANTHER" id="PTHR43968:SF6">
    <property type="entry name" value="GLUTATHIONE S-TRANSFERASE OMEGA"/>
    <property type="match status" value="1"/>
</dbReference>
<protein>
    <submittedName>
        <fullName evidence="2">Glutathione S-transferase</fullName>
    </submittedName>
</protein>
<dbReference type="SUPFAM" id="SSF47616">
    <property type="entry name" value="GST C-terminal domain-like"/>
    <property type="match status" value="1"/>
</dbReference>
<dbReference type="Gene3D" id="1.20.1050.10">
    <property type="match status" value="1"/>
</dbReference>
<comment type="caution">
    <text evidence="2">The sequence shown here is derived from an EMBL/GenBank/DDBJ whole genome shotgun (WGS) entry which is preliminary data.</text>
</comment>
<dbReference type="InterPro" id="IPR036282">
    <property type="entry name" value="Glutathione-S-Trfase_C_sf"/>
</dbReference>
<evidence type="ECO:0000313" key="3">
    <source>
        <dbReference type="Proteomes" id="UP000193922"/>
    </source>
</evidence>
<dbReference type="STRING" id="61395.A0A1Y1WII8"/>
<keyword evidence="3" id="KW-1185">Reference proteome</keyword>
<feature type="domain" description="GST C-terminal" evidence="1">
    <location>
        <begin position="58"/>
        <end position="194"/>
    </location>
</feature>
<gene>
    <name evidence="2" type="ORF">DL89DRAFT_265415</name>
</gene>
<proteinExistence type="predicted"/>
<dbReference type="GO" id="GO:0016740">
    <property type="term" value="F:transferase activity"/>
    <property type="evidence" value="ECO:0007669"/>
    <property type="project" value="UniProtKB-KW"/>
</dbReference>